<dbReference type="InterPro" id="IPR011044">
    <property type="entry name" value="Quino_amine_DH_bsu"/>
</dbReference>
<dbReference type="PANTHER" id="PTHR44099:SF4">
    <property type="entry name" value="RABCONNECTIN-3B, ISOFORM A"/>
    <property type="match status" value="1"/>
</dbReference>
<dbReference type="Gene3D" id="1.25.10.10">
    <property type="entry name" value="Leucine-rich Repeat Variant"/>
    <property type="match status" value="1"/>
</dbReference>
<dbReference type="GO" id="GO:0005737">
    <property type="term" value="C:cytoplasm"/>
    <property type="evidence" value="ECO:0007669"/>
    <property type="project" value="TreeGrafter"/>
</dbReference>
<accession>A0A367JU82</accession>
<dbReference type="InterPro" id="IPR011989">
    <property type="entry name" value="ARM-like"/>
</dbReference>
<dbReference type="OrthoDB" id="338622at2759"/>
<dbReference type="EMBL" id="PJQM01002688">
    <property type="protein sequence ID" value="RCH93476.1"/>
    <property type="molecule type" value="Genomic_DNA"/>
</dbReference>
<evidence type="ECO:0000256" key="1">
    <source>
        <dbReference type="ARBA" id="ARBA00022574"/>
    </source>
</evidence>
<comment type="caution">
    <text evidence="4">The sequence shown here is derived from an EMBL/GenBank/DDBJ whole genome shotgun (WGS) entry which is preliminary data.</text>
</comment>
<dbReference type="InterPro" id="IPR015943">
    <property type="entry name" value="WD40/YVTN_repeat-like_dom_sf"/>
</dbReference>
<dbReference type="STRING" id="4846.A0A367JU82"/>
<name>A0A367JU82_RHIST</name>
<evidence type="ECO:0000256" key="2">
    <source>
        <dbReference type="ARBA" id="ARBA00022737"/>
    </source>
</evidence>
<reference evidence="4 5" key="1">
    <citation type="journal article" date="2018" name="G3 (Bethesda)">
        <title>Phylogenetic and Phylogenomic Definition of Rhizopus Species.</title>
        <authorList>
            <person name="Gryganskyi A.P."/>
            <person name="Golan J."/>
            <person name="Dolatabadi S."/>
            <person name="Mondo S."/>
            <person name="Robb S."/>
            <person name="Idnurm A."/>
            <person name="Muszewska A."/>
            <person name="Steczkiewicz K."/>
            <person name="Masonjones S."/>
            <person name="Liao H.L."/>
            <person name="Gajdeczka M.T."/>
            <person name="Anike F."/>
            <person name="Vuek A."/>
            <person name="Anishchenko I.M."/>
            <person name="Voigt K."/>
            <person name="de Hoog G.S."/>
            <person name="Smith M.E."/>
            <person name="Heitman J."/>
            <person name="Vilgalys R."/>
            <person name="Stajich J.E."/>
        </authorList>
    </citation>
    <scope>NUCLEOTIDE SEQUENCE [LARGE SCALE GENOMIC DNA]</scope>
    <source>
        <strain evidence="4 5">LSU 92-RS-03</strain>
    </source>
</reference>
<dbReference type="Proteomes" id="UP000253551">
    <property type="component" value="Unassembled WGS sequence"/>
</dbReference>
<keyword evidence="5" id="KW-1185">Reference proteome</keyword>
<dbReference type="Pfam" id="PF00400">
    <property type="entry name" value="WD40"/>
    <property type="match status" value="2"/>
</dbReference>
<evidence type="ECO:0000313" key="5">
    <source>
        <dbReference type="Proteomes" id="UP000253551"/>
    </source>
</evidence>
<gene>
    <name evidence="4" type="ORF">CU098_005860</name>
</gene>
<dbReference type="SUPFAM" id="SSF48371">
    <property type="entry name" value="ARM repeat"/>
    <property type="match status" value="1"/>
</dbReference>
<dbReference type="SMART" id="SM00320">
    <property type="entry name" value="WD40"/>
    <property type="match status" value="3"/>
</dbReference>
<feature type="repeat" description="WD" evidence="3">
    <location>
        <begin position="595"/>
        <end position="627"/>
    </location>
</feature>
<dbReference type="PANTHER" id="PTHR44099">
    <property type="entry name" value="RABCONNECTIN-3B, ISOFORM A"/>
    <property type="match status" value="1"/>
</dbReference>
<dbReference type="SUPFAM" id="SSF50969">
    <property type="entry name" value="YVTN repeat-like/Quinoprotein amine dehydrogenase"/>
    <property type="match status" value="1"/>
</dbReference>
<dbReference type="InterPro" id="IPR019775">
    <property type="entry name" value="WD40_repeat_CS"/>
</dbReference>
<dbReference type="PROSITE" id="PS50082">
    <property type="entry name" value="WD_REPEATS_2"/>
    <property type="match status" value="2"/>
</dbReference>
<keyword evidence="1 3" id="KW-0853">WD repeat</keyword>
<organism evidence="4 5">
    <name type="scientific">Rhizopus stolonifer</name>
    <name type="common">Rhizopus nigricans</name>
    <dbReference type="NCBI Taxonomy" id="4846"/>
    <lineage>
        <taxon>Eukaryota</taxon>
        <taxon>Fungi</taxon>
        <taxon>Fungi incertae sedis</taxon>
        <taxon>Mucoromycota</taxon>
        <taxon>Mucoromycotina</taxon>
        <taxon>Mucoromycetes</taxon>
        <taxon>Mucorales</taxon>
        <taxon>Mucorineae</taxon>
        <taxon>Rhizopodaceae</taxon>
        <taxon>Rhizopus</taxon>
    </lineage>
</organism>
<dbReference type="Gene3D" id="2.130.10.10">
    <property type="entry name" value="YVTN repeat-like/Quinoprotein amine dehydrogenase"/>
    <property type="match status" value="2"/>
</dbReference>
<dbReference type="InterPro" id="IPR016024">
    <property type="entry name" value="ARM-type_fold"/>
</dbReference>
<feature type="repeat" description="WD" evidence="3">
    <location>
        <begin position="10"/>
        <end position="36"/>
    </location>
</feature>
<keyword evidence="2" id="KW-0677">Repeat</keyword>
<dbReference type="InterPro" id="IPR001680">
    <property type="entry name" value="WD40_rpt"/>
</dbReference>
<protein>
    <recommendedName>
        <fullName evidence="6">WD repeat-containing protein 7</fullName>
    </recommendedName>
</protein>
<sequence>MLVPGHHVSDQQYLISGGADGVVKIWNLVDGKYVASCAVHSTPIVSFIEPVEQKDTRIRGCIVSVAEDNSVALISVDSMSCLFIFPGYPHPLTAIQWRTTEDYLVLGYSDDSAFVWQMQTAHLDRELYGKNMIDIMEDSRWPTNRITTSKGTFNTVQSKQIVQIKSIVSNCYASRLDKNNPSDTPESQTKRDEELMEKAIELITSLVSIITSWDINEAFEALCSQFVEPKRKVSHNISYGLKGSNGNLSIIAPVKHERDAWTISSSLSATRLLSISLLSKVILSMAGQESKSIDLITGYAMSLPLVIGKNYCFPSLSLLSKYWQDPLARSLFSSAVAGLSKDEVDSLVSYWEKFLPTASVDRNSQMIVRAAVILGIMGCDQPQTLVSPVRKSTALSLTILLSDAEMDTTDTEDNTLSTGSMSRTLSSMELLSQGFKTWEMYINATEVMRTLFMYATDSRPMMRFVISAAKTTIFQISIANMPLVISTLTIDTIQAKSLDTRLRCLKIIGTFIKKEPILLYSYIHNVIEAVVKTLDPNVPHVREAMVQPTTSILHDLVKTYPSVDFSSSAQKLAIGTLEGASVIYDIRTTTRSIVLEGHTGPVIALAFSPDAKLIATCSLFDQSVRIWHTNMSLFGMLTSSLTSASNQNKDSSGTHKPDKTFTFALPNNSLTPSDIIRQVRFDWKSPKCVKLRICDLVMSFNV</sequence>
<evidence type="ECO:0000256" key="3">
    <source>
        <dbReference type="PROSITE-ProRule" id="PRU00221"/>
    </source>
</evidence>
<dbReference type="PROSITE" id="PS00678">
    <property type="entry name" value="WD_REPEATS_1"/>
    <property type="match status" value="1"/>
</dbReference>
<dbReference type="AlphaFoldDB" id="A0A367JU82"/>
<evidence type="ECO:0000313" key="4">
    <source>
        <dbReference type="EMBL" id="RCH93476.1"/>
    </source>
</evidence>
<evidence type="ECO:0008006" key="6">
    <source>
        <dbReference type="Google" id="ProtNLM"/>
    </source>
</evidence>
<proteinExistence type="predicted"/>
<dbReference type="InterPro" id="IPR049916">
    <property type="entry name" value="WDR72-like"/>
</dbReference>